<comment type="function">
    <text evidence="6">Together with LptD, is involved in the assembly of lipopolysaccharide (LPS) at the surface of the outer membrane. Required for the proper assembly of LptD. Binds LPS and may serve as the LPS recognition site at the outer membrane.</text>
</comment>
<dbReference type="Gene3D" id="3.30.160.150">
    <property type="entry name" value="Lipoprotein like domain"/>
    <property type="match status" value="1"/>
</dbReference>
<name>A0ABS9RUF4_9GAMM</name>
<keyword evidence="5 6" id="KW-0449">Lipoprotein</keyword>
<evidence type="ECO:0000256" key="3">
    <source>
        <dbReference type="ARBA" id="ARBA00023139"/>
    </source>
</evidence>
<dbReference type="Pfam" id="PF04390">
    <property type="entry name" value="LptE"/>
    <property type="match status" value="1"/>
</dbReference>
<gene>
    <name evidence="6" type="primary">lptE</name>
    <name evidence="7" type="ORF">MKP05_10030</name>
</gene>
<dbReference type="RefSeq" id="WP_240568160.1">
    <property type="nucleotide sequence ID" value="NZ_JAKVPY010000010.1"/>
</dbReference>
<dbReference type="PROSITE" id="PS51257">
    <property type="entry name" value="PROKAR_LIPOPROTEIN"/>
    <property type="match status" value="1"/>
</dbReference>
<evidence type="ECO:0000256" key="2">
    <source>
        <dbReference type="ARBA" id="ARBA00023136"/>
    </source>
</evidence>
<dbReference type="InterPro" id="IPR007485">
    <property type="entry name" value="LPS_assembly_LptE"/>
</dbReference>
<protein>
    <recommendedName>
        <fullName evidence="6">LPS-assembly lipoprotein LptE</fullName>
    </recommendedName>
</protein>
<dbReference type="Proteomes" id="UP001202117">
    <property type="component" value="Unassembled WGS sequence"/>
</dbReference>
<keyword evidence="2 6" id="KW-0472">Membrane</keyword>
<keyword evidence="1 6" id="KW-0732">Signal</keyword>
<proteinExistence type="inferred from homology"/>
<evidence type="ECO:0000256" key="4">
    <source>
        <dbReference type="ARBA" id="ARBA00023237"/>
    </source>
</evidence>
<evidence type="ECO:0000313" key="7">
    <source>
        <dbReference type="EMBL" id="MCH4563468.1"/>
    </source>
</evidence>
<reference evidence="7 8" key="1">
    <citation type="submission" date="2022-02" db="EMBL/GenBank/DDBJ databases">
        <title>Halomonas fukangensis sp. nov., a halophilic bacterium isolated from a bulk soil of Kalidium foliatum at Fukang.</title>
        <authorList>
            <person name="Huang Y."/>
        </authorList>
    </citation>
    <scope>NUCLEOTIDE SEQUENCE [LARGE SCALE GENOMIC DNA]</scope>
    <source>
        <strain evidence="7 8">EGI 63088</strain>
    </source>
</reference>
<comment type="caution">
    <text evidence="7">The sequence shown here is derived from an EMBL/GenBank/DDBJ whole genome shotgun (WGS) entry which is preliminary data.</text>
</comment>
<keyword evidence="4 6" id="KW-0998">Cell outer membrane</keyword>
<evidence type="ECO:0000256" key="1">
    <source>
        <dbReference type="ARBA" id="ARBA00022729"/>
    </source>
</evidence>
<organism evidence="7 8">
    <name type="scientific">Halomonas flagellata</name>
    <dbReference type="NCBI Taxonomy" id="2920385"/>
    <lineage>
        <taxon>Bacteria</taxon>
        <taxon>Pseudomonadati</taxon>
        <taxon>Pseudomonadota</taxon>
        <taxon>Gammaproteobacteria</taxon>
        <taxon>Oceanospirillales</taxon>
        <taxon>Halomonadaceae</taxon>
        <taxon>Halomonas</taxon>
    </lineage>
</organism>
<evidence type="ECO:0000256" key="6">
    <source>
        <dbReference type="HAMAP-Rule" id="MF_01186"/>
    </source>
</evidence>
<dbReference type="PANTHER" id="PTHR38098:SF1">
    <property type="entry name" value="LPS-ASSEMBLY LIPOPROTEIN LPTE"/>
    <property type="match status" value="1"/>
</dbReference>
<evidence type="ECO:0000313" key="8">
    <source>
        <dbReference type="Proteomes" id="UP001202117"/>
    </source>
</evidence>
<sequence>MQRRTFLHLGLAAGTSLALAGCGFHLRGLATPEAVLPELALAGPDSDLARLTVERLASAGTRVHDGAPLALNLGDETFRERRLGVLESGPRELEMELTAPFSVQRRSDGAYLLDQQRLEVSTRFTVTDDNLLAQDDIRAETRDRLRREAVTRLLDRLRAMTDA</sequence>
<dbReference type="PANTHER" id="PTHR38098">
    <property type="entry name" value="LPS-ASSEMBLY LIPOPROTEIN LPTE"/>
    <property type="match status" value="1"/>
</dbReference>
<evidence type="ECO:0000256" key="5">
    <source>
        <dbReference type="ARBA" id="ARBA00023288"/>
    </source>
</evidence>
<comment type="subunit">
    <text evidence="6">Component of the lipopolysaccharide transport and assembly complex. Interacts with LptD.</text>
</comment>
<dbReference type="EMBL" id="JAKVPY010000010">
    <property type="protein sequence ID" value="MCH4563468.1"/>
    <property type="molecule type" value="Genomic_DNA"/>
</dbReference>
<comment type="similarity">
    <text evidence="6">Belongs to the LptE lipoprotein family.</text>
</comment>
<keyword evidence="3 6" id="KW-0564">Palmitate</keyword>
<comment type="subcellular location">
    <subcellularLocation>
        <location evidence="6">Cell outer membrane</location>
        <topology evidence="6">Lipid-anchor</topology>
    </subcellularLocation>
</comment>
<dbReference type="HAMAP" id="MF_01186">
    <property type="entry name" value="LPS_assembly_LptE"/>
    <property type="match status" value="1"/>
</dbReference>
<keyword evidence="8" id="KW-1185">Reference proteome</keyword>
<accession>A0ABS9RUF4</accession>